<gene>
    <name evidence="3" type="ORF">RGQ29_015010</name>
</gene>
<proteinExistence type="predicted"/>
<sequence>MAIAISQLKAQSSGKLPSQMVVNPRENASAIILRSGKEVEIPKKVALASSKQEKEKNVVADKNVRNDDEVPKRKFPPLSDYKPVPSFPQALAESRKYEQNKDLYETFRRCEVNIPLLDDIKQVPHYAKFLKELCTIKRKKKLKGCEKVRVGENVFAVIQRKLPVKCKDPGMFNIPCTIGNTQLEKAMLDLGAFINVMSYSIYVSLELGPLNKIGVVIQLADRSIAYPKGVVEDFLVQVNDLFFPSNFYVLDMENGDQTTPILLGRPFLKTSKTKIDVHSGTLTMEFDGEIVKFNIYDAMKYFDDDNPIYSIDVIDSLAQEAFELDGKDGLEVAISKHLEKENEELALSIDLQETFASLNDFSKLQQLGNTPHITLPVSNERPLPPILTAYKMPIGMSPYRLVFGKPCHLLVELEQKAYWVIKSFNIKMDESGEQLQELEEIHNDAYESARIYKEKVKVFHDKMISRKKFKVGKKVLLYHSRLRLFLGKLRSRWIGPFVATNVFPFGAVEIQSLATSNVFKVNGHRLEPFYEGLQV</sequence>
<evidence type="ECO:0000256" key="1">
    <source>
        <dbReference type="SAM" id="Coils"/>
    </source>
</evidence>
<dbReference type="AlphaFoldDB" id="A0AAN7FUN9"/>
<accession>A0AAN7FUN9</accession>
<feature type="coiled-coil region" evidence="1">
    <location>
        <begin position="421"/>
        <end position="455"/>
    </location>
</feature>
<dbReference type="Gene3D" id="2.40.70.10">
    <property type="entry name" value="Acid Proteases"/>
    <property type="match status" value="1"/>
</dbReference>
<dbReference type="Proteomes" id="UP001324115">
    <property type="component" value="Unassembled WGS sequence"/>
</dbReference>
<dbReference type="InterPro" id="IPR021109">
    <property type="entry name" value="Peptidase_aspartic_dom_sf"/>
</dbReference>
<name>A0AAN7FUN9_QUERU</name>
<keyword evidence="4" id="KW-1185">Reference proteome</keyword>
<evidence type="ECO:0000313" key="4">
    <source>
        <dbReference type="Proteomes" id="UP001324115"/>
    </source>
</evidence>
<dbReference type="CDD" id="cd00303">
    <property type="entry name" value="retropepsin_like"/>
    <property type="match status" value="1"/>
</dbReference>
<dbReference type="EMBL" id="JAXUIC010000003">
    <property type="protein sequence ID" value="KAK4597261.1"/>
    <property type="molecule type" value="Genomic_DNA"/>
</dbReference>
<feature type="compositionally biased region" description="Basic and acidic residues" evidence="2">
    <location>
        <begin position="51"/>
        <end position="72"/>
    </location>
</feature>
<evidence type="ECO:0000313" key="3">
    <source>
        <dbReference type="EMBL" id="KAK4597261.1"/>
    </source>
</evidence>
<evidence type="ECO:0000256" key="2">
    <source>
        <dbReference type="SAM" id="MobiDB-lite"/>
    </source>
</evidence>
<organism evidence="3 4">
    <name type="scientific">Quercus rubra</name>
    <name type="common">Northern red oak</name>
    <name type="synonym">Quercus borealis</name>
    <dbReference type="NCBI Taxonomy" id="3512"/>
    <lineage>
        <taxon>Eukaryota</taxon>
        <taxon>Viridiplantae</taxon>
        <taxon>Streptophyta</taxon>
        <taxon>Embryophyta</taxon>
        <taxon>Tracheophyta</taxon>
        <taxon>Spermatophyta</taxon>
        <taxon>Magnoliopsida</taxon>
        <taxon>eudicotyledons</taxon>
        <taxon>Gunneridae</taxon>
        <taxon>Pentapetalae</taxon>
        <taxon>rosids</taxon>
        <taxon>fabids</taxon>
        <taxon>Fagales</taxon>
        <taxon>Fagaceae</taxon>
        <taxon>Quercus</taxon>
    </lineage>
</organism>
<keyword evidence="1" id="KW-0175">Coiled coil</keyword>
<dbReference type="PANTHER" id="PTHR33067:SF38">
    <property type="match status" value="1"/>
</dbReference>
<reference evidence="3 4" key="1">
    <citation type="journal article" date="2023" name="G3 (Bethesda)">
        <title>A haplotype-resolved chromosome-scale genome for Quercus rubra L. provides insights into the genetics of adaptive traits for red oak species.</title>
        <authorList>
            <person name="Kapoor B."/>
            <person name="Jenkins J."/>
            <person name="Schmutz J."/>
            <person name="Zhebentyayeva T."/>
            <person name="Kuelheim C."/>
            <person name="Coggeshall M."/>
            <person name="Heim C."/>
            <person name="Lasky J.R."/>
            <person name="Leites L."/>
            <person name="Islam-Faridi N."/>
            <person name="Romero-Severson J."/>
            <person name="DeLeo V.L."/>
            <person name="Lucas S.M."/>
            <person name="Lazic D."/>
            <person name="Gailing O."/>
            <person name="Carlson J."/>
            <person name="Staton M."/>
        </authorList>
    </citation>
    <scope>NUCLEOTIDE SEQUENCE [LARGE SCALE GENOMIC DNA]</scope>
    <source>
        <strain evidence="3">Pseudo-F2</strain>
    </source>
</reference>
<dbReference type="PANTHER" id="PTHR33067">
    <property type="entry name" value="RNA-DIRECTED DNA POLYMERASE-RELATED"/>
    <property type="match status" value="1"/>
</dbReference>
<feature type="region of interest" description="Disordered" evidence="2">
    <location>
        <begin position="50"/>
        <end position="77"/>
    </location>
</feature>
<protein>
    <submittedName>
        <fullName evidence="3">Uncharacterized protein</fullName>
    </submittedName>
</protein>
<comment type="caution">
    <text evidence="3">The sequence shown here is derived from an EMBL/GenBank/DDBJ whole genome shotgun (WGS) entry which is preliminary data.</text>
</comment>